<dbReference type="Gene3D" id="3.30.420.10">
    <property type="entry name" value="Ribonuclease H-like superfamily/Ribonuclease H"/>
    <property type="match status" value="1"/>
</dbReference>
<dbReference type="InterPro" id="IPR043502">
    <property type="entry name" value="DNA/RNA_pol_sf"/>
</dbReference>
<gene>
    <name evidence="3" type="ORF">Tco_0704729</name>
</gene>
<evidence type="ECO:0000259" key="1">
    <source>
        <dbReference type="Pfam" id="PF13456"/>
    </source>
</evidence>
<evidence type="ECO:0000259" key="2">
    <source>
        <dbReference type="Pfam" id="PF17919"/>
    </source>
</evidence>
<organism evidence="3 4">
    <name type="scientific">Tanacetum coccineum</name>
    <dbReference type="NCBI Taxonomy" id="301880"/>
    <lineage>
        <taxon>Eukaryota</taxon>
        <taxon>Viridiplantae</taxon>
        <taxon>Streptophyta</taxon>
        <taxon>Embryophyta</taxon>
        <taxon>Tracheophyta</taxon>
        <taxon>Spermatophyta</taxon>
        <taxon>Magnoliopsida</taxon>
        <taxon>eudicotyledons</taxon>
        <taxon>Gunneridae</taxon>
        <taxon>Pentapetalae</taxon>
        <taxon>asterids</taxon>
        <taxon>campanulids</taxon>
        <taxon>Asterales</taxon>
        <taxon>Asteraceae</taxon>
        <taxon>Asteroideae</taxon>
        <taxon>Anthemideae</taxon>
        <taxon>Anthemidinae</taxon>
        <taxon>Tanacetum</taxon>
    </lineage>
</organism>
<dbReference type="Pfam" id="PF17919">
    <property type="entry name" value="RT_RNaseH_2"/>
    <property type="match status" value="1"/>
</dbReference>
<name>A0ABQ4Y465_9ASTR</name>
<dbReference type="SUPFAM" id="SSF56672">
    <property type="entry name" value="DNA/RNA polymerases"/>
    <property type="match status" value="1"/>
</dbReference>
<dbReference type="InterPro" id="IPR041577">
    <property type="entry name" value="RT_RNaseH_2"/>
</dbReference>
<keyword evidence="3" id="KW-0548">Nucleotidyltransferase</keyword>
<feature type="domain" description="Reverse transcriptase/retrotransposon-derived protein RNase H-like" evidence="2">
    <location>
        <begin position="4"/>
        <end position="75"/>
    </location>
</feature>
<evidence type="ECO:0000313" key="3">
    <source>
        <dbReference type="EMBL" id="GJS71888.1"/>
    </source>
</evidence>
<keyword evidence="4" id="KW-1185">Reference proteome</keyword>
<dbReference type="GO" id="GO:0003964">
    <property type="term" value="F:RNA-directed DNA polymerase activity"/>
    <property type="evidence" value="ECO:0007669"/>
    <property type="project" value="UniProtKB-KW"/>
</dbReference>
<evidence type="ECO:0000313" key="4">
    <source>
        <dbReference type="Proteomes" id="UP001151760"/>
    </source>
</evidence>
<keyword evidence="3" id="KW-0695">RNA-directed DNA polymerase</keyword>
<keyword evidence="3" id="KW-0808">Transferase</keyword>
<dbReference type="InterPro" id="IPR036397">
    <property type="entry name" value="RNaseH_sf"/>
</dbReference>
<reference evidence="3" key="2">
    <citation type="submission" date="2022-01" db="EMBL/GenBank/DDBJ databases">
        <authorList>
            <person name="Yamashiro T."/>
            <person name="Shiraishi A."/>
            <person name="Satake H."/>
            <person name="Nakayama K."/>
        </authorList>
    </citation>
    <scope>NUCLEOTIDE SEQUENCE</scope>
</reference>
<comment type="caution">
    <text evidence="3">The sequence shown here is derived from an EMBL/GenBank/DDBJ whole genome shotgun (WGS) entry which is preliminary data.</text>
</comment>
<protein>
    <submittedName>
        <fullName evidence="3">Reverse transcriptase domain-containing protein</fullName>
    </submittedName>
</protein>
<reference evidence="3" key="1">
    <citation type="journal article" date="2022" name="Int. J. Mol. Sci.">
        <title>Draft Genome of Tanacetum Coccineum: Genomic Comparison of Closely Related Tanacetum-Family Plants.</title>
        <authorList>
            <person name="Yamashiro T."/>
            <person name="Shiraishi A."/>
            <person name="Nakayama K."/>
            <person name="Satake H."/>
        </authorList>
    </citation>
    <scope>NUCLEOTIDE SEQUENCE</scope>
</reference>
<dbReference type="PANTHER" id="PTHR48475">
    <property type="entry name" value="RIBONUCLEASE H"/>
    <property type="match status" value="1"/>
</dbReference>
<dbReference type="Pfam" id="PF13456">
    <property type="entry name" value="RVT_3"/>
    <property type="match status" value="1"/>
</dbReference>
<dbReference type="InterPro" id="IPR012337">
    <property type="entry name" value="RNaseH-like_sf"/>
</dbReference>
<dbReference type="Proteomes" id="UP001151760">
    <property type="component" value="Unassembled WGS sequence"/>
</dbReference>
<accession>A0ABQ4Y465</accession>
<sequence>MIRVPCWVAPKPKEELIIYLSASYGAVSAVLMTERSTVQTPVYFISRALQGPELNYTPIEKLVLSLVFAAKRLQRLQKWSVMLGEHNITYRPRTSVKGQILADFLIEKPDENLPDTSAVETPPEPWILFTDRSSCVDRSGAGLILTNPEGAEFTYALRFQFTASNNEALIAGLRIAAQIGVRNIQVSVDSKLVANQVPGTYVAKEDNMIKYLEKVKSLVSGLSPNFFHKPNTAPVKPRSRCPEQNHGQPALPHLSKKSWSSVCKGYAAGYYVATMNRGASDMDTYLQRLSIHRPVPETLRTLTLNSGSVDVYQMGVDISPVGLFPEGPGKVKFLIVAMDYFTKWIKAKVVATITGNQKSSTCRIDMPTYRTAKVDTVHNDKELRLNLDLLEEKRERATICEAKSKMKMTKYYNARVRGVAFRPGDFIYRSNDASHAAAGGKLGPKHKNLLPDKDVGSMNAGLEVHIRPCQNLVKHLAVPMCLSPFAKRIRIHNYRKVRCKAFVSDEPISSTQLELGAITSGRVAEYLGRTIGTGTIGNGSGFLALEVENVEIRAEMELDPLSDIRYSSIGKVGRKEQKSKEYALDGV</sequence>
<feature type="domain" description="RNase H type-1" evidence="1">
    <location>
        <begin position="138"/>
        <end position="220"/>
    </location>
</feature>
<dbReference type="SUPFAM" id="SSF53098">
    <property type="entry name" value="Ribonuclease H-like"/>
    <property type="match status" value="1"/>
</dbReference>
<dbReference type="PANTHER" id="PTHR48475:SF2">
    <property type="entry name" value="RIBONUCLEASE H"/>
    <property type="match status" value="1"/>
</dbReference>
<dbReference type="InterPro" id="IPR002156">
    <property type="entry name" value="RNaseH_domain"/>
</dbReference>
<dbReference type="EMBL" id="BQNB010010039">
    <property type="protein sequence ID" value="GJS71888.1"/>
    <property type="molecule type" value="Genomic_DNA"/>
</dbReference>
<proteinExistence type="predicted"/>